<evidence type="ECO:0000313" key="1">
    <source>
        <dbReference type="EMBL" id="PVH61472.1"/>
    </source>
</evidence>
<dbReference type="AlphaFoldDB" id="A0A2T8KH65"/>
<accession>A0A2T8KH65</accession>
<protein>
    <submittedName>
        <fullName evidence="1">Uncharacterized protein</fullName>
    </submittedName>
</protein>
<name>A0A2T8KH65_9POAL</name>
<proteinExistence type="predicted"/>
<gene>
    <name evidence="1" type="ORF">PAHAL_3G041000</name>
</gene>
<dbReference type="Gramene" id="PVH61472">
    <property type="protein sequence ID" value="PVH61472"/>
    <property type="gene ID" value="PAHAL_3G041000"/>
</dbReference>
<organism evidence="1">
    <name type="scientific">Panicum hallii</name>
    <dbReference type="NCBI Taxonomy" id="206008"/>
    <lineage>
        <taxon>Eukaryota</taxon>
        <taxon>Viridiplantae</taxon>
        <taxon>Streptophyta</taxon>
        <taxon>Embryophyta</taxon>
        <taxon>Tracheophyta</taxon>
        <taxon>Spermatophyta</taxon>
        <taxon>Magnoliopsida</taxon>
        <taxon>Liliopsida</taxon>
        <taxon>Poales</taxon>
        <taxon>Poaceae</taxon>
        <taxon>PACMAD clade</taxon>
        <taxon>Panicoideae</taxon>
        <taxon>Panicodae</taxon>
        <taxon>Paniceae</taxon>
        <taxon>Panicinae</taxon>
        <taxon>Panicum</taxon>
        <taxon>Panicum sect. Panicum</taxon>
    </lineage>
</organism>
<sequence length="111" mass="12882">MVECPYSKQIWSAAATWAGCPSLSPAIWSANFDLQSWFCHLLKVQQQYRKGVGSLVLLIVWSLWRERNNRIFRKAELSVPRFISFLRDAIRMWIFAGAKFLSSLVGHIFCE</sequence>
<dbReference type="Proteomes" id="UP000243499">
    <property type="component" value="Chromosome 3"/>
</dbReference>
<dbReference type="EMBL" id="CM008048">
    <property type="protein sequence ID" value="PVH61472.1"/>
    <property type="molecule type" value="Genomic_DNA"/>
</dbReference>
<reference evidence="1" key="1">
    <citation type="submission" date="2018-04" db="EMBL/GenBank/DDBJ databases">
        <title>WGS assembly of Panicum hallii.</title>
        <authorList>
            <person name="Lovell J."/>
            <person name="Jenkins J."/>
            <person name="Lowry D."/>
            <person name="Mamidi S."/>
            <person name="Sreedasyam A."/>
            <person name="Weng X."/>
            <person name="Barry K."/>
            <person name="Bonette J."/>
            <person name="Campitelli B."/>
            <person name="Daum C."/>
            <person name="Gordon S."/>
            <person name="Gould B."/>
            <person name="Lipzen A."/>
            <person name="Macqueen A."/>
            <person name="Palacio-Mejia J."/>
            <person name="Plott C."/>
            <person name="Shakirov E."/>
            <person name="Shu S."/>
            <person name="Yoshinaga Y."/>
            <person name="Zane M."/>
            <person name="Rokhsar D."/>
            <person name="Grimwood J."/>
            <person name="Schmutz J."/>
            <person name="Juenger T."/>
        </authorList>
    </citation>
    <scope>NUCLEOTIDE SEQUENCE [LARGE SCALE GENOMIC DNA]</scope>
    <source>
        <strain evidence="1">FIL2</strain>
    </source>
</reference>